<dbReference type="SUPFAM" id="SSF49899">
    <property type="entry name" value="Concanavalin A-like lectins/glucanases"/>
    <property type="match status" value="1"/>
</dbReference>
<dbReference type="SMART" id="SM00640">
    <property type="entry name" value="Glyco_32"/>
    <property type="match status" value="1"/>
</dbReference>
<comment type="similarity">
    <text evidence="1 4">Belongs to the glycosyl hydrolase 32 family.</text>
</comment>
<dbReference type="InterPro" id="IPR013189">
    <property type="entry name" value="Glyco_hydro_32_C"/>
</dbReference>
<evidence type="ECO:0000256" key="2">
    <source>
        <dbReference type="ARBA" id="ARBA00022801"/>
    </source>
</evidence>
<dbReference type="Pfam" id="PF08244">
    <property type="entry name" value="Glyco_hydro_32C"/>
    <property type="match status" value="1"/>
</dbReference>
<dbReference type="STRING" id="1441095.AM592_00290"/>
<evidence type="ECO:0000313" key="7">
    <source>
        <dbReference type="EMBL" id="ALC84035.1"/>
    </source>
</evidence>
<keyword evidence="2 4" id="KW-0378">Hydrolase</keyword>
<dbReference type="SUPFAM" id="SSF75005">
    <property type="entry name" value="Arabinanase/levansucrase/invertase"/>
    <property type="match status" value="1"/>
</dbReference>
<dbReference type="Gene3D" id="2.60.120.560">
    <property type="entry name" value="Exo-inulinase, domain 1"/>
    <property type="match status" value="1"/>
</dbReference>
<gene>
    <name evidence="7" type="ORF">AM592_00290</name>
</gene>
<dbReference type="GO" id="GO:0005987">
    <property type="term" value="P:sucrose catabolic process"/>
    <property type="evidence" value="ECO:0007669"/>
    <property type="project" value="TreeGrafter"/>
</dbReference>
<dbReference type="GO" id="GO:0004575">
    <property type="term" value="F:sucrose alpha-glucosidase activity"/>
    <property type="evidence" value="ECO:0007669"/>
    <property type="project" value="TreeGrafter"/>
</dbReference>
<dbReference type="PANTHER" id="PTHR42800">
    <property type="entry name" value="EXOINULINASE INUD (AFU_ORTHOLOGUE AFUA_5G00480)"/>
    <property type="match status" value="1"/>
</dbReference>
<dbReference type="Gene3D" id="2.115.10.20">
    <property type="entry name" value="Glycosyl hydrolase domain, family 43"/>
    <property type="match status" value="1"/>
</dbReference>
<evidence type="ECO:0000256" key="1">
    <source>
        <dbReference type="ARBA" id="ARBA00009902"/>
    </source>
</evidence>
<keyword evidence="3 4" id="KW-0326">Glycosidase</keyword>
<protein>
    <submittedName>
        <fullName evidence="7">Levanase</fullName>
    </submittedName>
</protein>
<keyword evidence="8" id="KW-1185">Reference proteome</keyword>
<evidence type="ECO:0000256" key="3">
    <source>
        <dbReference type="ARBA" id="ARBA00023295"/>
    </source>
</evidence>
<dbReference type="Gene3D" id="2.60.40.1080">
    <property type="match status" value="1"/>
</dbReference>
<sequence length="609" mass="68982">MMVVFCFIILMLAACKGEEEKEVEKEKEFTLPIHEADSDYFTERFRQQYHYSPEAGNLADPNGMVYFQGEYHQFFQQNGQWAHAISKDLIHWDHQPIALFHDDLGQSLSGSAVVDWNDTTGFFEGKPGLVAMFTNAKEGVESQSIAYSKDGRTWEKYEGNPVIPNPGVKDFRDPKVFWHEESKKWVMVVSSNLSVRFYGSPDLKKWDFLSEFGGQGSQAGVWECPDLFQLPVDGDPAKKKWVLHVSIGDNEETAGSSAQYFVGEFDGVHFTNDNPKEEVLWTDYGRDFYAAQSYSDVPAEDGRRIWLGWMSNWRYPYQSPTEPWKGTLSIPRALSLKTEEDGKVRLVQQPVEELKNLRAGEKNFTDLKVDGSLPISDFSGTTFEFEGVAEWEALEEFGIRLRKSEKEETAIGYQSEGSSLFVDRTKSGLPSIIDRTGAPFEFGKRFTSPYPPEKKQVKIHGFVDESSVELFINDGEQVFSNLIYTNPANRNIELYSNGGPVTFKSLNFYHLKSTWRKSPKTDQAERVVVNDKTIDLKVGESKETQAILKPDFLKEKKDIVWKSESDVVEVTQTKDGKAVIKGLKPGQAEITAADSTGKITSQVTVFVVE</sequence>
<dbReference type="InterPro" id="IPR001362">
    <property type="entry name" value="Glyco_hydro_32"/>
</dbReference>
<dbReference type="InterPro" id="IPR023296">
    <property type="entry name" value="Glyco_hydro_beta-prop_sf"/>
</dbReference>
<feature type="domain" description="Glycosyl hydrolase family 32 N-terminal" evidence="5">
    <location>
        <begin position="50"/>
        <end position="350"/>
    </location>
</feature>
<reference evidence="8" key="1">
    <citation type="submission" date="2015-08" db="EMBL/GenBank/DDBJ databases">
        <title>Genome sequencing project for genomic taxonomy and phylogenomics of Bacillus-like bacteria.</title>
        <authorList>
            <person name="Liu B."/>
            <person name="Wang J."/>
            <person name="Zhu Y."/>
            <person name="Liu G."/>
            <person name="Chen Q."/>
            <person name="Chen Z."/>
            <person name="Lan J."/>
            <person name="Che J."/>
            <person name="Ge C."/>
            <person name="Shi H."/>
            <person name="Pan Z."/>
            <person name="Liu X."/>
        </authorList>
    </citation>
    <scope>NUCLEOTIDE SEQUENCE [LARGE SCALE GENOMIC DNA]</scope>
    <source>
        <strain evidence="8">FJAT-4402</strain>
    </source>
</reference>
<proteinExistence type="inferred from homology"/>
<dbReference type="EMBL" id="CP012600">
    <property type="protein sequence ID" value="ALC84035.1"/>
    <property type="molecule type" value="Genomic_DNA"/>
</dbReference>
<evidence type="ECO:0000259" key="6">
    <source>
        <dbReference type="Pfam" id="PF08244"/>
    </source>
</evidence>
<dbReference type="PANTHER" id="PTHR42800:SF1">
    <property type="entry name" value="EXOINULINASE INUD (AFU_ORTHOLOGUE AFUA_5G00480)"/>
    <property type="match status" value="1"/>
</dbReference>
<dbReference type="Pfam" id="PF00251">
    <property type="entry name" value="Glyco_hydro_32N"/>
    <property type="match status" value="1"/>
</dbReference>
<evidence type="ECO:0000313" key="8">
    <source>
        <dbReference type="Proteomes" id="UP000067625"/>
    </source>
</evidence>
<evidence type="ECO:0000256" key="4">
    <source>
        <dbReference type="RuleBase" id="RU362110"/>
    </source>
</evidence>
<reference evidence="7 8" key="2">
    <citation type="journal article" date="2016" name="Int. J. Syst. Evol. Microbiol.">
        <title>Bacillus gobiensis sp. nov., isolated from a soil sample.</title>
        <authorList>
            <person name="Liu B."/>
            <person name="Liu G.H."/>
            <person name="Cetin S."/>
            <person name="Schumann P."/>
            <person name="Pan Z.Z."/>
            <person name="Chen Q.Q."/>
        </authorList>
    </citation>
    <scope>NUCLEOTIDE SEQUENCE [LARGE SCALE GENOMIC DNA]</scope>
    <source>
        <strain evidence="7 8">FJAT-4402</strain>
    </source>
</reference>
<accession>A0A0M4FUQ8</accession>
<organism evidence="7 8">
    <name type="scientific">Bacillus gobiensis</name>
    <dbReference type="NCBI Taxonomy" id="1441095"/>
    <lineage>
        <taxon>Bacteria</taxon>
        <taxon>Bacillati</taxon>
        <taxon>Bacillota</taxon>
        <taxon>Bacilli</taxon>
        <taxon>Bacillales</taxon>
        <taxon>Bacillaceae</taxon>
        <taxon>Bacillus</taxon>
    </lineage>
</organism>
<dbReference type="CDD" id="cd18622">
    <property type="entry name" value="GH32_Inu-like"/>
    <property type="match status" value="1"/>
</dbReference>
<dbReference type="GO" id="GO:0005737">
    <property type="term" value="C:cytoplasm"/>
    <property type="evidence" value="ECO:0007669"/>
    <property type="project" value="TreeGrafter"/>
</dbReference>
<name>A0A0M4FUQ8_9BACI</name>
<dbReference type="Proteomes" id="UP000067625">
    <property type="component" value="Chromosome"/>
</dbReference>
<dbReference type="InterPro" id="IPR013320">
    <property type="entry name" value="ConA-like_dom_sf"/>
</dbReference>
<dbReference type="OrthoDB" id="9759709at2"/>
<feature type="domain" description="Glycosyl hydrolase family 32 C-terminal" evidence="6">
    <location>
        <begin position="353"/>
        <end position="510"/>
    </location>
</feature>
<evidence type="ECO:0000259" key="5">
    <source>
        <dbReference type="Pfam" id="PF00251"/>
    </source>
</evidence>
<dbReference type="PATRIC" id="fig|1441095.3.peg.65"/>
<dbReference type="AlphaFoldDB" id="A0A0M4FUQ8"/>
<dbReference type="InterPro" id="IPR013148">
    <property type="entry name" value="Glyco_hydro_32_N"/>
</dbReference>